<keyword evidence="3 6" id="KW-0256">Endoplasmic reticulum</keyword>
<dbReference type="EMBL" id="AFYH01015694">
    <property type="status" value="NOT_ANNOTATED_CDS"/>
    <property type="molecule type" value="Genomic_DNA"/>
</dbReference>
<dbReference type="AlphaFoldDB" id="M3XK22"/>
<evidence type="ECO:0000256" key="1">
    <source>
        <dbReference type="ARBA" id="ARBA00004477"/>
    </source>
</evidence>
<dbReference type="GeneTree" id="ENSGT00940000157482"/>
<dbReference type="Proteomes" id="UP000008672">
    <property type="component" value="Unassembled WGS sequence"/>
</dbReference>
<dbReference type="OMA" id="TLWYLFE"/>
<reference evidence="9" key="2">
    <citation type="submission" date="2025-08" db="UniProtKB">
        <authorList>
            <consortium name="Ensembl"/>
        </authorList>
    </citation>
    <scope>IDENTIFICATION</scope>
</reference>
<dbReference type="HOGENOM" id="CLU_048580_2_1_1"/>
<dbReference type="RefSeq" id="XP_064408015.1">
    <property type="nucleotide sequence ID" value="XM_064551945.1"/>
</dbReference>
<organism evidence="9 10">
    <name type="scientific">Latimeria chalumnae</name>
    <name type="common">Coelacanth</name>
    <dbReference type="NCBI Taxonomy" id="7897"/>
    <lineage>
        <taxon>Eukaryota</taxon>
        <taxon>Metazoa</taxon>
        <taxon>Chordata</taxon>
        <taxon>Craniata</taxon>
        <taxon>Vertebrata</taxon>
        <taxon>Euteleostomi</taxon>
        <taxon>Coelacanthiformes</taxon>
        <taxon>Coelacanthidae</taxon>
        <taxon>Latimeria</taxon>
    </lineage>
</organism>
<gene>
    <name evidence="9" type="primary">LOC102358825</name>
</gene>
<evidence type="ECO:0000313" key="9">
    <source>
        <dbReference type="Ensembl" id="ENSLACP00000023078.1"/>
    </source>
</evidence>
<evidence type="ECO:0000256" key="2">
    <source>
        <dbReference type="ARBA" id="ARBA00022692"/>
    </source>
</evidence>
<dbReference type="EMBL" id="AFYH01015692">
    <property type="status" value="NOT_ANNOTATED_CDS"/>
    <property type="molecule type" value="Genomic_DNA"/>
</dbReference>
<dbReference type="InterPro" id="IPR046964">
    <property type="entry name" value="RTN1-4"/>
</dbReference>
<feature type="domain" description="Reticulon" evidence="8">
    <location>
        <begin position="39"/>
        <end position="227"/>
    </location>
</feature>
<evidence type="ECO:0000256" key="7">
    <source>
        <dbReference type="SAM" id="MobiDB-lite"/>
    </source>
</evidence>
<dbReference type="Pfam" id="PF02453">
    <property type="entry name" value="Reticulon"/>
    <property type="match status" value="1"/>
</dbReference>
<dbReference type="GO" id="GO:0071787">
    <property type="term" value="P:endoplasmic reticulum tubular network formation"/>
    <property type="evidence" value="ECO:0007669"/>
    <property type="project" value="TreeGrafter"/>
</dbReference>
<comment type="subcellular location">
    <subcellularLocation>
        <location evidence="1 6">Endoplasmic reticulum membrane</location>
        <topology evidence="1 6">Multi-pass membrane protein</topology>
    </subcellularLocation>
</comment>
<evidence type="ECO:0000259" key="8">
    <source>
        <dbReference type="PROSITE" id="PS50845"/>
    </source>
</evidence>
<dbReference type="PANTHER" id="PTHR45799">
    <property type="entry name" value="RETICULON-LIKE PROTEIN"/>
    <property type="match status" value="1"/>
</dbReference>
<dbReference type="InterPro" id="IPR003388">
    <property type="entry name" value="Reticulon"/>
</dbReference>
<dbReference type="EMBL" id="AFYH01015690">
    <property type="status" value="NOT_ANNOTATED_CDS"/>
    <property type="molecule type" value="Genomic_DNA"/>
</dbReference>
<dbReference type="GO" id="GO:0014069">
    <property type="term" value="C:postsynaptic density"/>
    <property type="evidence" value="ECO:0007669"/>
    <property type="project" value="TreeGrafter"/>
</dbReference>
<keyword evidence="2 6" id="KW-0812">Transmembrane</keyword>
<evidence type="ECO:0000313" key="10">
    <source>
        <dbReference type="Proteomes" id="UP000008672"/>
    </source>
</evidence>
<reference evidence="9" key="3">
    <citation type="submission" date="2025-09" db="UniProtKB">
        <authorList>
            <consortium name="Ensembl"/>
        </authorList>
    </citation>
    <scope>IDENTIFICATION</scope>
</reference>
<dbReference type="Gene3D" id="1.20.5.2480">
    <property type="match status" value="1"/>
</dbReference>
<keyword evidence="4 6" id="KW-1133">Transmembrane helix</keyword>
<dbReference type="EMBL" id="AFYH01015693">
    <property type="status" value="NOT_ANNOTATED_CDS"/>
    <property type="molecule type" value="Genomic_DNA"/>
</dbReference>
<evidence type="ECO:0000256" key="6">
    <source>
        <dbReference type="RuleBase" id="RU210713"/>
    </source>
</evidence>
<name>M3XK22_LATCH</name>
<dbReference type="EMBL" id="AFYH01015691">
    <property type="status" value="NOT_ANNOTATED_CDS"/>
    <property type="molecule type" value="Genomic_DNA"/>
</dbReference>
<dbReference type="GO" id="GO:0007420">
    <property type="term" value="P:brain development"/>
    <property type="evidence" value="ECO:0007669"/>
    <property type="project" value="TreeGrafter"/>
</dbReference>
<dbReference type="Bgee" id="ENSLACG00000022511">
    <property type="expression patterns" value="Expressed in pelvic fin and 6 other cell types or tissues"/>
</dbReference>
<dbReference type="InParanoid" id="M3XK22"/>
<protein>
    <recommendedName>
        <fullName evidence="6">Reticulon</fullName>
    </recommendedName>
</protein>
<dbReference type="STRING" id="7897.ENSLACP00000023078"/>
<keyword evidence="5 6" id="KW-0472">Membrane</keyword>
<dbReference type="FunFam" id="1.20.5.2480:FF:000001">
    <property type="entry name" value="Reticulon"/>
    <property type="match status" value="1"/>
</dbReference>
<dbReference type="eggNOG" id="KOG1792">
    <property type="taxonomic scope" value="Eukaryota"/>
</dbReference>
<feature type="transmembrane region" description="Helical" evidence="6">
    <location>
        <begin position="157"/>
        <end position="183"/>
    </location>
</feature>
<feature type="transmembrane region" description="Helical" evidence="6">
    <location>
        <begin position="52"/>
        <end position="82"/>
    </location>
</feature>
<dbReference type="Ensembl" id="ENSLACT00000025824.1">
    <property type="protein sequence ID" value="ENSLACP00000023078.1"/>
    <property type="gene ID" value="ENSLACG00000022511.1"/>
</dbReference>
<dbReference type="PANTHER" id="PTHR45799:SF4">
    <property type="entry name" value="RETICULON-3"/>
    <property type="match status" value="1"/>
</dbReference>
<dbReference type="GeneID" id="102358825"/>
<dbReference type="PROSITE" id="PS50845">
    <property type="entry name" value="RETICULON"/>
    <property type="match status" value="1"/>
</dbReference>
<evidence type="ECO:0000256" key="5">
    <source>
        <dbReference type="ARBA" id="ARBA00023136"/>
    </source>
</evidence>
<reference evidence="10" key="1">
    <citation type="submission" date="2011-08" db="EMBL/GenBank/DDBJ databases">
        <title>The draft genome of Latimeria chalumnae.</title>
        <authorList>
            <person name="Di Palma F."/>
            <person name="Alfoldi J."/>
            <person name="Johnson J."/>
            <person name="Berlin A."/>
            <person name="Gnerre S."/>
            <person name="Jaffe D."/>
            <person name="MacCallum I."/>
            <person name="Young S."/>
            <person name="Walker B.J."/>
            <person name="Lander E."/>
            <person name="Lindblad-Toh K."/>
        </authorList>
    </citation>
    <scope>NUCLEOTIDE SEQUENCE [LARGE SCALE GENOMIC DNA]</scope>
    <source>
        <strain evidence="10">Wild caught</strain>
    </source>
</reference>
<sequence>MAENAAQSAQISSSHGESGNSTELSTAKEVQPGTVASVVRDLIYWRDVKNTAAVFGVTLILLLSLATFSVISVASYVILALLSVTISFRVYRSVIQAVQKSDEGHPFKAYMENDLSVSPDAFHKHADCALASFNKVLKQLTHLFLVEDLVDSLKLAVFLWLMTYIGAVFNGITLLIIADILIFSVPVFYEKYKTQIDGAVGKVREKIKVVTAQIQAKLPGAAKQKKQ</sequence>
<dbReference type="GO" id="GO:0005789">
    <property type="term" value="C:endoplasmic reticulum membrane"/>
    <property type="evidence" value="ECO:0007669"/>
    <property type="project" value="UniProtKB-SubCell"/>
</dbReference>
<accession>M3XK22</accession>
<proteinExistence type="predicted"/>
<evidence type="ECO:0000256" key="3">
    <source>
        <dbReference type="ARBA" id="ARBA00022824"/>
    </source>
</evidence>
<feature type="compositionally biased region" description="Polar residues" evidence="7">
    <location>
        <begin position="1"/>
        <end position="25"/>
    </location>
</feature>
<dbReference type="GO" id="GO:0043005">
    <property type="term" value="C:neuron projection"/>
    <property type="evidence" value="ECO:0007669"/>
    <property type="project" value="TreeGrafter"/>
</dbReference>
<keyword evidence="10" id="KW-1185">Reference proteome</keyword>
<feature type="region of interest" description="Disordered" evidence="7">
    <location>
        <begin position="1"/>
        <end position="28"/>
    </location>
</feature>
<evidence type="ECO:0000256" key="4">
    <source>
        <dbReference type="ARBA" id="ARBA00022989"/>
    </source>
</evidence>
<dbReference type="GO" id="GO:0030182">
    <property type="term" value="P:neuron differentiation"/>
    <property type="evidence" value="ECO:0007669"/>
    <property type="project" value="TreeGrafter"/>
</dbReference>